<name>A0ACB7T3P9_HYAAI</name>
<keyword evidence="2" id="KW-1185">Reference proteome</keyword>
<reference evidence="1" key="1">
    <citation type="submission" date="2020-05" db="EMBL/GenBank/DDBJ databases">
        <title>Large-scale comparative analyses of tick genomes elucidate their genetic diversity and vector capacities.</title>
        <authorList>
            <person name="Jia N."/>
            <person name="Wang J."/>
            <person name="Shi W."/>
            <person name="Du L."/>
            <person name="Sun Y."/>
            <person name="Zhan W."/>
            <person name="Jiang J."/>
            <person name="Wang Q."/>
            <person name="Zhang B."/>
            <person name="Ji P."/>
            <person name="Sakyi L.B."/>
            <person name="Cui X."/>
            <person name="Yuan T."/>
            <person name="Jiang B."/>
            <person name="Yang W."/>
            <person name="Lam T.T.-Y."/>
            <person name="Chang Q."/>
            <person name="Ding S."/>
            <person name="Wang X."/>
            <person name="Zhu J."/>
            <person name="Ruan X."/>
            <person name="Zhao L."/>
            <person name="Wei J."/>
            <person name="Que T."/>
            <person name="Du C."/>
            <person name="Cheng J."/>
            <person name="Dai P."/>
            <person name="Han X."/>
            <person name="Huang E."/>
            <person name="Gao Y."/>
            <person name="Liu J."/>
            <person name="Shao H."/>
            <person name="Ye R."/>
            <person name="Li L."/>
            <person name="Wei W."/>
            <person name="Wang X."/>
            <person name="Wang C."/>
            <person name="Yang T."/>
            <person name="Huo Q."/>
            <person name="Li W."/>
            <person name="Guo W."/>
            <person name="Chen H."/>
            <person name="Zhou L."/>
            <person name="Ni X."/>
            <person name="Tian J."/>
            <person name="Zhou Y."/>
            <person name="Sheng Y."/>
            <person name="Liu T."/>
            <person name="Pan Y."/>
            <person name="Xia L."/>
            <person name="Li J."/>
            <person name="Zhao F."/>
            <person name="Cao W."/>
        </authorList>
    </citation>
    <scope>NUCLEOTIDE SEQUENCE</scope>
    <source>
        <strain evidence="1">Hyas-2018</strain>
    </source>
</reference>
<protein>
    <submittedName>
        <fullName evidence="1">Uncharacterized protein</fullName>
    </submittedName>
</protein>
<sequence length="256" mass="28680">MLWNVTIHDLLDLPLPTGVTLQAYADDTVIVVPAQNREALAELGSRVLGQTPRHGKEPPSHPSHQRREESRVQRASIRVLGVVFDGMLSLREKAEVTVGKIAALAQMQGGRLRPEKKTYLYRSVFLPGVMYASPVWRDRTRPDCASGRASFYSEGRHAGTPGGVPHYSHGALQVLLNAPPIALELERAMPSMIKCPTNTRLVRRHFVYPNEIMPPVDVWQDHPAARMYYGYRRLTRDGARRLARAPGLHVYTDGSY</sequence>
<accession>A0ACB7T3P9</accession>
<organism evidence="1 2">
    <name type="scientific">Hyalomma asiaticum</name>
    <name type="common">Tick</name>
    <dbReference type="NCBI Taxonomy" id="266040"/>
    <lineage>
        <taxon>Eukaryota</taxon>
        <taxon>Metazoa</taxon>
        <taxon>Ecdysozoa</taxon>
        <taxon>Arthropoda</taxon>
        <taxon>Chelicerata</taxon>
        <taxon>Arachnida</taxon>
        <taxon>Acari</taxon>
        <taxon>Parasitiformes</taxon>
        <taxon>Ixodida</taxon>
        <taxon>Ixodoidea</taxon>
        <taxon>Ixodidae</taxon>
        <taxon>Hyalomminae</taxon>
        <taxon>Hyalomma</taxon>
    </lineage>
</organism>
<evidence type="ECO:0000313" key="1">
    <source>
        <dbReference type="EMBL" id="KAH6941490.1"/>
    </source>
</evidence>
<dbReference type="EMBL" id="CM023491">
    <property type="protein sequence ID" value="KAH6941490.1"/>
    <property type="molecule type" value="Genomic_DNA"/>
</dbReference>
<proteinExistence type="predicted"/>
<dbReference type="Proteomes" id="UP000821845">
    <property type="component" value="Chromosome 11"/>
</dbReference>
<comment type="caution">
    <text evidence="1">The sequence shown here is derived from an EMBL/GenBank/DDBJ whole genome shotgun (WGS) entry which is preliminary data.</text>
</comment>
<gene>
    <name evidence="1" type="ORF">HPB50_019022</name>
</gene>
<evidence type="ECO:0000313" key="2">
    <source>
        <dbReference type="Proteomes" id="UP000821845"/>
    </source>
</evidence>